<dbReference type="WBParaSite" id="MCU_010241-RA">
    <property type="protein sequence ID" value="MCU_010241-RA"/>
    <property type="gene ID" value="MCU_010241"/>
</dbReference>
<accession>A0A5K3FP39</accession>
<evidence type="ECO:0000313" key="1">
    <source>
        <dbReference type="WBParaSite" id="MCU_010241-RA"/>
    </source>
</evidence>
<organism evidence="1">
    <name type="scientific">Mesocestoides corti</name>
    <name type="common">Flatworm</name>
    <dbReference type="NCBI Taxonomy" id="53468"/>
    <lineage>
        <taxon>Eukaryota</taxon>
        <taxon>Metazoa</taxon>
        <taxon>Spiralia</taxon>
        <taxon>Lophotrochozoa</taxon>
        <taxon>Platyhelminthes</taxon>
        <taxon>Cestoda</taxon>
        <taxon>Eucestoda</taxon>
        <taxon>Cyclophyllidea</taxon>
        <taxon>Mesocestoididae</taxon>
        <taxon>Mesocestoides</taxon>
    </lineage>
</organism>
<name>A0A5K3FP39_MESCO</name>
<reference evidence="1" key="1">
    <citation type="submission" date="2019-11" db="UniProtKB">
        <authorList>
            <consortium name="WormBaseParasite"/>
        </authorList>
    </citation>
    <scope>IDENTIFICATION</scope>
</reference>
<dbReference type="Gene3D" id="3.40.33.10">
    <property type="entry name" value="CAP"/>
    <property type="match status" value="1"/>
</dbReference>
<dbReference type="AlphaFoldDB" id="A0A5K3FP39"/>
<protein>
    <submittedName>
        <fullName evidence="1">SCP domain-containing protein</fullName>
    </submittedName>
</protein>
<dbReference type="SUPFAM" id="SSF55797">
    <property type="entry name" value="PR-1-like"/>
    <property type="match status" value="1"/>
</dbReference>
<proteinExistence type="predicted"/>
<sequence>MVWENSSKIGCARNQCKDNADLPQPEYVVACLYDRLDKDPRGRPYKKGSTCSECPAGFECIENQCISILMHSPDVTSISSRLSTFVLINLALVFTLLHA</sequence>
<dbReference type="InterPro" id="IPR035940">
    <property type="entry name" value="CAP_sf"/>
</dbReference>